<name>A0A1F7V2H1_9BACT</name>
<sequence length="264" mass="29926">MDSDSIDIFYKGHTLKINYFLRPGTQKTIVYLHGLGCAKEDFLGSLDNKRLKDSTIFAYDFPGCGKSDYPSGINLGVDDLVTFTDILVKHFSLNSFVLVGHSMGGLVALLYAEKYSGKVAGFVNVEGNLASEDCFFSLEVVGKSFENFEHEIYPSIKERVAKKKNKGFQEYRKELDQTSPRAYFDYCPSMTDYSVHGNLVARLLALPQPKLFMYGEQNKNLSYIPKLRQGMNVEVEEVPGSNHWPGYDNPEFYYESITKFIQSL</sequence>
<gene>
    <name evidence="2" type="ORF">A3B36_01770</name>
</gene>
<dbReference type="Pfam" id="PF12697">
    <property type="entry name" value="Abhydrolase_6"/>
    <property type="match status" value="1"/>
</dbReference>
<dbReference type="GO" id="GO:0016020">
    <property type="term" value="C:membrane"/>
    <property type="evidence" value="ECO:0007669"/>
    <property type="project" value="TreeGrafter"/>
</dbReference>
<dbReference type="PANTHER" id="PTHR43798:SF33">
    <property type="entry name" value="HYDROLASE, PUTATIVE (AFU_ORTHOLOGUE AFUA_2G14860)-RELATED"/>
    <property type="match status" value="1"/>
</dbReference>
<proteinExistence type="predicted"/>
<dbReference type="InterPro" id="IPR000073">
    <property type="entry name" value="AB_hydrolase_1"/>
</dbReference>
<evidence type="ECO:0000313" key="2">
    <source>
        <dbReference type="EMBL" id="OGL84234.1"/>
    </source>
</evidence>
<evidence type="ECO:0000313" key="3">
    <source>
        <dbReference type="Proteomes" id="UP000177704"/>
    </source>
</evidence>
<feature type="domain" description="AB hydrolase-1" evidence="1">
    <location>
        <begin position="29"/>
        <end position="253"/>
    </location>
</feature>
<reference evidence="2 3" key="1">
    <citation type="journal article" date="2016" name="Nat. Commun.">
        <title>Thousands of microbial genomes shed light on interconnected biogeochemical processes in an aquifer system.</title>
        <authorList>
            <person name="Anantharaman K."/>
            <person name="Brown C.T."/>
            <person name="Hug L.A."/>
            <person name="Sharon I."/>
            <person name="Castelle C.J."/>
            <person name="Probst A.J."/>
            <person name="Thomas B.C."/>
            <person name="Singh A."/>
            <person name="Wilkins M.J."/>
            <person name="Karaoz U."/>
            <person name="Brodie E.L."/>
            <person name="Williams K.H."/>
            <person name="Hubbard S.S."/>
            <person name="Banfield J.F."/>
        </authorList>
    </citation>
    <scope>NUCLEOTIDE SEQUENCE [LARGE SCALE GENOMIC DNA]</scope>
</reference>
<dbReference type="EMBL" id="MGEM01000030">
    <property type="protein sequence ID" value="OGL84234.1"/>
    <property type="molecule type" value="Genomic_DNA"/>
</dbReference>
<dbReference type="InterPro" id="IPR050266">
    <property type="entry name" value="AB_hydrolase_sf"/>
</dbReference>
<dbReference type="Gene3D" id="3.40.50.1820">
    <property type="entry name" value="alpha/beta hydrolase"/>
    <property type="match status" value="1"/>
</dbReference>
<dbReference type="InterPro" id="IPR029058">
    <property type="entry name" value="AB_hydrolase_fold"/>
</dbReference>
<dbReference type="SUPFAM" id="SSF53474">
    <property type="entry name" value="alpha/beta-Hydrolases"/>
    <property type="match status" value="1"/>
</dbReference>
<organism evidence="2 3">
    <name type="scientific">Candidatus Uhrbacteria bacterium RIFCSPLOWO2_01_FULL_55_36</name>
    <dbReference type="NCBI Taxonomy" id="1802404"/>
    <lineage>
        <taxon>Bacteria</taxon>
        <taxon>Candidatus Uhriibacteriota</taxon>
    </lineage>
</organism>
<dbReference type="PANTHER" id="PTHR43798">
    <property type="entry name" value="MONOACYLGLYCEROL LIPASE"/>
    <property type="match status" value="1"/>
</dbReference>
<evidence type="ECO:0000259" key="1">
    <source>
        <dbReference type="Pfam" id="PF12697"/>
    </source>
</evidence>
<accession>A0A1F7V2H1</accession>
<comment type="caution">
    <text evidence="2">The sequence shown here is derived from an EMBL/GenBank/DDBJ whole genome shotgun (WGS) entry which is preliminary data.</text>
</comment>
<dbReference type="Proteomes" id="UP000177704">
    <property type="component" value="Unassembled WGS sequence"/>
</dbReference>
<protein>
    <recommendedName>
        <fullName evidence="1">AB hydrolase-1 domain-containing protein</fullName>
    </recommendedName>
</protein>
<dbReference type="AlphaFoldDB" id="A0A1F7V2H1"/>